<dbReference type="AlphaFoldDB" id="A0A6J1FN60"/>
<dbReference type="Proteomes" id="UP000504609">
    <property type="component" value="Unplaced"/>
</dbReference>
<protein>
    <submittedName>
        <fullName evidence="4">Pre-mRNA-splicing factor CWC22 homolog isoform X1</fullName>
    </submittedName>
</protein>
<dbReference type="PANTHER" id="PTHR36808">
    <property type="entry name" value="TRANSCRIPTIONAL REGULATOR ATRX-LIKE PROTEIN"/>
    <property type="match status" value="1"/>
</dbReference>
<feature type="transmembrane region" description="Helical" evidence="2">
    <location>
        <begin position="12"/>
        <end position="32"/>
    </location>
</feature>
<feature type="compositionally biased region" description="Polar residues" evidence="1">
    <location>
        <begin position="499"/>
        <end position="515"/>
    </location>
</feature>
<feature type="region of interest" description="Disordered" evidence="1">
    <location>
        <begin position="499"/>
        <end position="590"/>
    </location>
</feature>
<evidence type="ECO:0000256" key="1">
    <source>
        <dbReference type="SAM" id="MobiDB-lite"/>
    </source>
</evidence>
<organism evidence="3 4">
    <name type="scientific">Cucurbita moschata</name>
    <name type="common">Winter crookneck squash</name>
    <name type="synonym">Cucurbita pepo var. moschata</name>
    <dbReference type="NCBI Taxonomy" id="3662"/>
    <lineage>
        <taxon>Eukaryota</taxon>
        <taxon>Viridiplantae</taxon>
        <taxon>Streptophyta</taxon>
        <taxon>Embryophyta</taxon>
        <taxon>Tracheophyta</taxon>
        <taxon>Spermatophyta</taxon>
        <taxon>Magnoliopsida</taxon>
        <taxon>eudicotyledons</taxon>
        <taxon>Gunneridae</taxon>
        <taxon>Pentapetalae</taxon>
        <taxon>rosids</taxon>
        <taxon>fabids</taxon>
        <taxon>Cucurbitales</taxon>
        <taxon>Cucurbitaceae</taxon>
        <taxon>Cucurbiteae</taxon>
        <taxon>Cucurbita</taxon>
    </lineage>
</organism>
<evidence type="ECO:0000256" key="2">
    <source>
        <dbReference type="SAM" id="Phobius"/>
    </source>
</evidence>
<evidence type="ECO:0000313" key="3">
    <source>
        <dbReference type="Proteomes" id="UP000504609"/>
    </source>
</evidence>
<keyword evidence="2" id="KW-1133">Transmembrane helix</keyword>
<keyword evidence="2" id="KW-0812">Transmembrane</keyword>
<feature type="compositionally biased region" description="Low complexity" evidence="1">
    <location>
        <begin position="58"/>
        <end position="75"/>
    </location>
</feature>
<gene>
    <name evidence="4" type="primary">LOC111446687</name>
</gene>
<dbReference type="RefSeq" id="XP_022941379.1">
    <property type="nucleotide sequence ID" value="XM_023085611.1"/>
</dbReference>
<feature type="compositionally biased region" description="Polar residues" evidence="1">
    <location>
        <begin position="524"/>
        <end position="538"/>
    </location>
</feature>
<feature type="compositionally biased region" description="Basic residues" evidence="1">
    <location>
        <begin position="36"/>
        <end position="52"/>
    </location>
</feature>
<dbReference type="GeneID" id="111446687"/>
<feature type="compositionally biased region" description="Basic residues" evidence="1">
    <location>
        <begin position="84"/>
        <end position="104"/>
    </location>
</feature>
<dbReference type="KEGG" id="cmos:111446687"/>
<dbReference type="PANTHER" id="PTHR36808:SF1">
    <property type="entry name" value="TRANSCRIPTIONAL REGULATOR ATRX-LIKE PROTEIN"/>
    <property type="match status" value="1"/>
</dbReference>
<name>A0A6J1FN60_CUCMO</name>
<evidence type="ECO:0000313" key="4">
    <source>
        <dbReference type="RefSeq" id="XP_022941379.1"/>
    </source>
</evidence>
<feature type="compositionally biased region" description="Polar residues" evidence="1">
    <location>
        <begin position="575"/>
        <end position="584"/>
    </location>
</feature>
<feature type="region of interest" description="Disordered" evidence="1">
    <location>
        <begin position="36"/>
        <end position="181"/>
    </location>
</feature>
<reference evidence="4" key="1">
    <citation type="submission" date="2025-08" db="UniProtKB">
        <authorList>
            <consortium name="RefSeq"/>
        </authorList>
    </citation>
    <scope>IDENTIFICATION</scope>
    <source>
        <tissue evidence="4">Young leaves</tissue>
    </source>
</reference>
<proteinExistence type="predicted"/>
<accession>A0A6J1FN60</accession>
<keyword evidence="2" id="KW-0472">Membrane</keyword>
<feature type="compositionally biased region" description="Low complexity" evidence="1">
    <location>
        <begin position="144"/>
        <end position="161"/>
    </location>
</feature>
<keyword evidence="3" id="KW-1185">Reference proteome</keyword>
<feature type="compositionally biased region" description="Basic and acidic residues" evidence="1">
    <location>
        <begin position="120"/>
        <end position="129"/>
    </location>
</feature>
<sequence>MNVFSISCLSYLIYVCFDADVNLFCVLFTFLAQTMKRSRRKSRSSRKLKSMRYRHDSPSGSDNDSESSTSLSSSSTEDDEKVGRSRSKMRKNAKKRAKKRSHDRQRRDYSPHPRKRKHSKRDECCEMKKSNKKKRKRDASVRATSSDSLSCSTCGDGSTTSNEREIDRRKGRSRKRKENMGKIERSRYWSKSHSPCSLCSEGSDHQNEVENVCYVENNFRRLRSVIVVVGEEDKLETFDGNELQENVTHQPDHDHPSFGDINRNDGMSNRELDNLISEEAPVIITDNRNSIVVKDDGVQNEGSNNNHGGSTHDHPLYERKNGCSVNTDDTNCIDLESILRQRALENLRKYKRVLPRNVETPANYEVDNSNDAKQLDSPVSKLVHVTSPRDEAGINGHRFSRQGGGNAVNSMIIENGVKSTDEMDSAVASTYDPVYSSQHLGKISNGSNDMNELKQHISSVDQEVVNDSICHMADADICPTTNRSNLVIAALKPESNVDSLTEQASASQESIQTKPSKSDMGDGETTQTQTQMRNNDVQNIGDGFGSSAHKPSSSSSLNSISGESLLNDSRHESGEGSQFEQKTMSVKRGGEMVQVNYKVYIPKRAPGLSRRQLKR</sequence>
<feature type="compositionally biased region" description="Low complexity" evidence="1">
    <location>
        <begin position="546"/>
        <end position="564"/>
    </location>
</feature>